<evidence type="ECO:0000256" key="1">
    <source>
        <dbReference type="PIRSR" id="PIRSR605502-1"/>
    </source>
</evidence>
<feature type="binding site" evidence="1">
    <location>
        <position position="35"/>
    </location>
    <ligand>
        <name>Mg(2+)</name>
        <dbReference type="ChEBI" id="CHEBI:18420"/>
        <label>1</label>
    </ligand>
</feature>
<dbReference type="EMBL" id="VOPW01000001">
    <property type="protein sequence ID" value="TXC66994.1"/>
    <property type="molecule type" value="Genomic_DNA"/>
</dbReference>
<dbReference type="Pfam" id="PF03747">
    <property type="entry name" value="ADP_ribosyl_GH"/>
    <property type="match status" value="1"/>
</dbReference>
<protein>
    <submittedName>
        <fullName evidence="2">ADP-ribosylglycohydrolase family protein</fullName>
    </submittedName>
</protein>
<evidence type="ECO:0000313" key="2">
    <source>
        <dbReference type="EMBL" id="TXC66994.1"/>
    </source>
</evidence>
<accession>A0A5C6U277</accession>
<sequence>MFGAIAGDVIGSVFERNNVKSKTFPLFDAASRFTDDTVLTVAVARALLHGESPARAMRELHGRYPEAGFGPTFRAWIAAGDEAAPPKSASNGAAMRISPVGWAGTTLDEVMATARRFTVLTHDHPEAVAGAQAVAVSVFLARQGASKDAICDHVERAFGYDLSVPLDAVRPGYAFDLSCAGTVPHAIRAFLEAHDFEDALRNAISIGGDSDTLAAIAGAIAEAHWGGVPAHIAEPVWAVLDAPLREITQRFCAAWALPIRAGAASSAASG</sequence>
<feature type="binding site" evidence="1">
    <location>
        <position position="212"/>
    </location>
    <ligand>
        <name>Mg(2+)</name>
        <dbReference type="ChEBI" id="CHEBI:18420"/>
        <label>1</label>
    </ligand>
</feature>
<reference evidence="2 3" key="1">
    <citation type="submission" date="2019-08" db="EMBL/GenBank/DDBJ databases">
        <authorList>
            <person name="Khan S.A."/>
            <person name="Jeon C.O."/>
            <person name="Jeong S.E."/>
        </authorList>
    </citation>
    <scope>NUCLEOTIDE SEQUENCE [LARGE SCALE GENOMIC DNA]</scope>
    <source>
        <strain evidence="3">IMCC1728</strain>
    </source>
</reference>
<gene>
    <name evidence="2" type="ORF">FSC37_18180</name>
</gene>
<evidence type="ECO:0000313" key="3">
    <source>
        <dbReference type="Proteomes" id="UP000321832"/>
    </source>
</evidence>
<keyword evidence="2" id="KW-0378">Hydrolase</keyword>
<feature type="binding site" evidence="1">
    <location>
        <position position="34"/>
    </location>
    <ligand>
        <name>Mg(2+)</name>
        <dbReference type="ChEBI" id="CHEBI:18420"/>
        <label>1</label>
    </ligand>
</feature>
<keyword evidence="1" id="KW-0460">Magnesium</keyword>
<dbReference type="GO" id="GO:0016787">
    <property type="term" value="F:hydrolase activity"/>
    <property type="evidence" value="ECO:0007669"/>
    <property type="project" value="UniProtKB-KW"/>
</dbReference>
<dbReference type="Gene3D" id="1.10.4080.10">
    <property type="entry name" value="ADP-ribosylation/Crystallin J1"/>
    <property type="match status" value="1"/>
</dbReference>
<dbReference type="InterPro" id="IPR036705">
    <property type="entry name" value="Ribosyl_crysJ1_sf"/>
</dbReference>
<keyword evidence="3" id="KW-1185">Reference proteome</keyword>
<organism evidence="2 3">
    <name type="scientific">Piscinibacter aquaticus</name>
    <dbReference type="NCBI Taxonomy" id="392597"/>
    <lineage>
        <taxon>Bacteria</taxon>
        <taxon>Pseudomonadati</taxon>
        <taxon>Pseudomonadota</taxon>
        <taxon>Betaproteobacteria</taxon>
        <taxon>Burkholderiales</taxon>
        <taxon>Sphaerotilaceae</taxon>
        <taxon>Piscinibacter</taxon>
    </lineage>
</organism>
<comment type="caution">
    <text evidence="2">The sequence shown here is derived from an EMBL/GenBank/DDBJ whole genome shotgun (WGS) entry which is preliminary data.</text>
</comment>
<dbReference type="AlphaFoldDB" id="A0A5C6U277"/>
<feature type="binding site" evidence="1">
    <location>
        <position position="36"/>
    </location>
    <ligand>
        <name>Mg(2+)</name>
        <dbReference type="ChEBI" id="CHEBI:18420"/>
        <label>1</label>
    </ligand>
</feature>
<dbReference type="InterPro" id="IPR050792">
    <property type="entry name" value="ADP-ribosylglycohydrolase"/>
</dbReference>
<comment type="cofactor">
    <cofactor evidence="1">
        <name>Mg(2+)</name>
        <dbReference type="ChEBI" id="CHEBI:18420"/>
    </cofactor>
    <text evidence="1">Binds 2 magnesium ions per subunit.</text>
</comment>
<feature type="binding site" evidence="1">
    <location>
        <position position="211"/>
    </location>
    <ligand>
        <name>Mg(2+)</name>
        <dbReference type="ChEBI" id="CHEBI:18420"/>
        <label>1</label>
    </ligand>
</feature>
<dbReference type="InterPro" id="IPR005502">
    <property type="entry name" value="Ribosyl_crysJ1"/>
</dbReference>
<dbReference type="PANTHER" id="PTHR16222:SF12">
    <property type="entry name" value="ADP-RIBOSYLGLYCOHYDROLASE-RELATED"/>
    <property type="match status" value="1"/>
</dbReference>
<name>A0A5C6U277_9BURK</name>
<dbReference type="PANTHER" id="PTHR16222">
    <property type="entry name" value="ADP-RIBOSYLGLYCOHYDROLASE"/>
    <property type="match status" value="1"/>
</dbReference>
<feature type="binding site" evidence="1">
    <location>
        <position position="209"/>
    </location>
    <ligand>
        <name>Mg(2+)</name>
        <dbReference type="ChEBI" id="CHEBI:18420"/>
        <label>1</label>
    </ligand>
</feature>
<keyword evidence="1" id="KW-0479">Metal-binding</keyword>
<dbReference type="GO" id="GO:0046872">
    <property type="term" value="F:metal ion binding"/>
    <property type="evidence" value="ECO:0007669"/>
    <property type="project" value="UniProtKB-KW"/>
</dbReference>
<proteinExistence type="predicted"/>
<dbReference type="SUPFAM" id="SSF101478">
    <property type="entry name" value="ADP-ribosylglycohydrolase"/>
    <property type="match status" value="1"/>
</dbReference>
<dbReference type="Proteomes" id="UP000321832">
    <property type="component" value="Unassembled WGS sequence"/>
</dbReference>